<dbReference type="InterPro" id="IPR015168">
    <property type="entry name" value="SsuA/THI5"/>
</dbReference>
<dbReference type="PANTHER" id="PTHR30024">
    <property type="entry name" value="ALIPHATIC SULFONATES-BINDING PROTEIN-RELATED"/>
    <property type="match status" value="1"/>
</dbReference>
<feature type="domain" description="SsuA/THI5-like" evidence="4">
    <location>
        <begin position="53"/>
        <end position="243"/>
    </location>
</feature>
<evidence type="ECO:0000256" key="2">
    <source>
        <dbReference type="ARBA" id="ARBA00010742"/>
    </source>
</evidence>
<dbReference type="Proteomes" id="UP000190092">
    <property type="component" value="Unassembled WGS sequence"/>
</dbReference>
<comment type="similarity">
    <text evidence="2">Belongs to the bacterial solute-binding protein SsuA/TauA family.</text>
</comment>
<name>A0A1T4RI23_9HYPH</name>
<keyword evidence="3" id="KW-0732">Signal</keyword>
<reference evidence="6" key="1">
    <citation type="submission" date="2017-02" db="EMBL/GenBank/DDBJ databases">
        <authorList>
            <person name="Varghese N."/>
            <person name="Submissions S."/>
        </authorList>
    </citation>
    <scope>NUCLEOTIDE SEQUENCE [LARGE SCALE GENOMIC DNA]</scope>
    <source>
        <strain evidence="6">ATCC 27094</strain>
    </source>
</reference>
<dbReference type="SUPFAM" id="SSF53850">
    <property type="entry name" value="Periplasmic binding protein-like II"/>
    <property type="match status" value="1"/>
</dbReference>
<dbReference type="Gene3D" id="3.40.190.10">
    <property type="entry name" value="Periplasmic binding protein-like II"/>
    <property type="match status" value="3"/>
</dbReference>
<dbReference type="GO" id="GO:0042597">
    <property type="term" value="C:periplasmic space"/>
    <property type="evidence" value="ECO:0007669"/>
    <property type="project" value="UniProtKB-SubCell"/>
</dbReference>
<dbReference type="AlphaFoldDB" id="A0A1T4RI23"/>
<evidence type="ECO:0000313" key="6">
    <source>
        <dbReference type="Proteomes" id="UP000190092"/>
    </source>
</evidence>
<dbReference type="PANTHER" id="PTHR30024:SF47">
    <property type="entry name" value="TAURINE-BINDING PERIPLASMIC PROTEIN"/>
    <property type="match status" value="1"/>
</dbReference>
<evidence type="ECO:0000256" key="1">
    <source>
        <dbReference type="ARBA" id="ARBA00004418"/>
    </source>
</evidence>
<protein>
    <submittedName>
        <fullName evidence="5">ABC-type nitrate/sulfonate/bicarbonate transport system, substrate-binding protein</fullName>
    </submittedName>
</protein>
<keyword evidence="6" id="KW-1185">Reference proteome</keyword>
<dbReference type="CDD" id="cd01008">
    <property type="entry name" value="PBP2_NrtA_SsuA_CpmA_like"/>
    <property type="match status" value="1"/>
</dbReference>
<dbReference type="STRING" id="225324.SAMN02745126_03820"/>
<dbReference type="Pfam" id="PF09084">
    <property type="entry name" value="NMT1"/>
    <property type="match status" value="1"/>
</dbReference>
<proteinExistence type="inferred from homology"/>
<dbReference type="EMBL" id="FUWJ01000005">
    <property type="protein sequence ID" value="SKA15635.1"/>
    <property type="molecule type" value="Genomic_DNA"/>
</dbReference>
<evidence type="ECO:0000256" key="3">
    <source>
        <dbReference type="ARBA" id="ARBA00022729"/>
    </source>
</evidence>
<dbReference type="OrthoDB" id="9815602at2"/>
<organism evidence="5 6">
    <name type="scientific">Enhydrobacter aerosaccus</name>
    <dbReference type="NCBI Taxonomy" id="225324"/>
    <lineage>
        <taxon>Bacteria</taxon>
        <taxon>Pseudomonadati</taxon>
        <taxon>Pseudomonadota</taxon>
        <taxon>Alphaproteobacteria</taxon>
        <taxon>Hyphomicrobiales</taxon>
        <taxon>Enhydrobacter</taxon>
    </lineage>
</organism>
<sequence length="309" mass="33334">MLRRRLIVAAAASLAAPAIVSRSSLGQNLRKVKMGTAFTTTTNAAFLMPDLLKPEGIDLELVMFPSLVQRMQAVASGDVDIGNGGLSATMQVATKGFPMQVLANGCDGGWMVLAQPSISSFKDLVGKKIAVQNGSIGLVSLNWKLKQEGVFGKVDLAFMDNQDQPVPLMRGDVAAICCFEPYAALAEINGWGKRLWVPYDSPMGKTNLGFVASEKFTKADPDLTKKMVQAHVKATQKMASDPSIAIETTIKQFKMTKEVAELSTKNLFFSAESGAPFVNGLKALAKMMVDDKMLDKEPDWGSFLNLGYV</sequence>
<evidence type="ECO:0000259" key="4">
    <source>
        <dbReference type="Pfam" id="PF09084"/>
    </source>
</evidence>
<accession>A0A1T4RI23</accession>
<comment type="subcellular location">
    <subcellularLocation>
        <location evidence="1">Periplasm</location>
    </subcellularLocation>
</comment>
<dbReference type="RefSeq" id="WP_085935508.1">
    <property type="nucleotide sequence ID" value="NZ_FUWJ01000005.1"/>
</dbReference>
<evidence type="ECO:0000313" key="5">
    <source>
        <dbReference type="EMBL" id="SKA15635.1"/>
    </source>
</evidence>
<gene>
    <name evidence="5" type="ORF">SAMN02745126_03820</name>
</gene>